<feature type="compositionally biased region" description="Basic and acidic residues" evidence="1">
    <location>
        <begin position="204"/>
        <end position="218"/>
    </location>
</feature>
<accession>A0A6C0ED42</accession>
<feature type="compositionally biased region" description="Basic and acidic residues" evidence="1">
    <location>
        <begin position="225"/>
        <end position="241"/>
    </location>
</feature>
<dbReference type="AlphaFoldDB" id="A0A6C0ED42"/>
<evidence type="ECO:0000313" key="2">
    <source>
        <dbReference type="EMBL" id="QHT26313.1"/>
    </source>
</evidence>
<evidence type="ECO:0000256" key="1">
    <source>
        <dbReference type="SAM" id="MobiDB-lite"/>
    </source>
</evidence>
<feature type="region of interest" description="Disordered" evidence="1">
    <location>
        <begin position="200"/>
        <end position="280"/>
    </location>
</feature>
<proteinExistence type="predicted"/>
<feature type="compositionally biased region" description="Low complexity" evidence="1">
    <location>
        <begin position="245"/>
        <end position="254"/>
    </location>
</feature>
<protein>
    <submittedName>
        <fullName evidence="2">Uncharacterized protein</fullName>
    </submittedName>
</protein>
<organism evidence="2">
    <name type="scientific">viral metagenome</name>
    <dbReference type="NCBI Taxonomy" id="1070528"/>
    <lineage>
        <taxon>unclassified sequences</taxon>
        <taxon>metagenomes</taxon>
        <taxon>organismal metagenomes</taxon>
    </lineage>
</organism>
<name>A0A6C0ED42_9ZZZZ</name>
<sequence>MNKSIHSISTCTVNKIQLNDWIDEGESIVMDLSYETPTEPVMLYFDLFNVYSYSDKTNELKLDVTESQDVTKFFDELDRHLVSLVNKNKKLLSQYDVKTYKPLLQIGETDNGKKQLLKLKTEWKSDYKTCVYGYDKKENYNGKLLEDNCKVKTVVELLSLVLNKNTGTIHIENQVRQLQLVKLVIRPERIKHLEYSFSELTTEQPKEPQSEKKTETKKEPKKTKKTEQKRETKKQTKRGIEKYLSSDSESSSAVEEPEPSSDHTEEYGNNDSDVDLEEDD</sequence>
<dbReference type="EMBL" id="MN739784">
    <property type="protein sequence ID" value="QHT26313.1"/>
    <property type="molecule type" value="Genomic_DNA"/>
</dbReference>
<reference evidence="2" key="1">
    <citation type="journal article" date="2020" name="Nature">
        <title>Giant virus diversity and host interactions through global metagenomics.</title>
        <authorList>
            <person name="Schulz F."/>
            <person name="Roux S."/>
            <person name="Paez-Espino D."/>
            <person name="Jungbluth S."/>
            <person name="Walsh D.A."/>
            <person name="Denef V.J."/>
            <person name="McMahon K.D."/>
            <person name="Konstantinidis K.T."/>
            <person name="Eloe-Fadrosh E.A."/>
            <person name="Kyrpides N.C."/>
            <person name="Woyke T."/>
        </authorList>
    </citation>
    <scope>NUCLEOTIDE SEQUENCE</scope>
    <source>
        <strain evidence="2">GVMAG-M-3300023179-27</strain>
    </source>
</reference>